<keyword evidence="7 8" id="KW-0349">Heme</keyword>
<dbReference type="InterPro" id="IPR036396">
    <property type="entry name" value="Cyt_P450_sf"/>
</dbReference>
<dbReference type="InterPro" id="IPR017972">
    <property type="entry name" value="Cyt_P450_CS"/>
</dbReference>
<dbReference type="STRING" id="331657.A0A4U0WPE6"/>
<dbReference type="PRINTS" id="PR00465">
    <property type="entry name" value="EP450IV"/>
</dbReference>
<evidence type="ECO:0000256" key="7">
    <source>
        <dbReference type="PIRSR" id="PIRSR602403-1"/>
    </source>
</evidence>
<dbReference type="PRINTS" id="PR00385">
    <property type="entry name" value="P450"/>
</dbReference>
<gene>
    <name evidence="10" type="ORF">B0A49_06549</name>
</gene>
<comment type="similarity">
    <text evidence="2 8">Belongs to the cytochrome P450 family.</text>
</comment>
<keyword evidence="9" id="KW-0812">Transmembrane</keyword>
<evidence type="ECO:0000256" key="5">
    <source>
        <dbReference type="ARBA" id="ARBA00023004"/>
    </source>
</evidence>
<comment type="cofactor">
    <cofactor evidence="1 7">
        <name>heme</name>
        <dbReference type="ChEBI" id="CHEBI:30413"/>
    </cofactor>
</comment>
<keyword evidence="6 8" id="KW-0503">Monooxygenase</keyword>
<sequence length="243" mass="26612">NSKLPSSELTVPRLKEEGFTLLGAGTVTTAWTLTVICYHILANPSILRRLRDELRDLHSSSDSSSSALSWQALEHLPYLSAVVAEGLRLSYGVSHRLQRVSPDTALRLGDATIPPGTPVSMTQMLIHLDPAIFPSPDTFEPERWLMSTPTSPPSTTTTTTASVLGDIPFMKRFLVPFSRGSRMCVGMNLAYAEIYLTLGALFGPRGGVEMKLYETGRRDVDVVHDFFNPAPAAGSRGVRVRIR</sequence>
<evidence type="ECO:0000256" key="2">
    <source>
        <dbReference type="ARBA" id="ARBA00010617"/>
    </source>
</evidence>
<dbReference type="InterPro" id="IPR002403">
    <property type="entry name" value="Cyt_P450_E_grp-IV"/>
</dbReference>
<accession>A0A4U0WPE6</accession>
<dbReference type="OrthoDB" id="3945418at2759"/>
<evidence type="ECO:0000256" key="1">
    <source>
        <dbReference type="ARBA" id="ARBA00001971"/>
    </source>
</evidence>
<evidence type="ECO:0000256" key="3">
    <source>
        <dbReference type="ARBA" id="ARBA00022723"/>
    </source>
</evidence>
<keyword evidence="5 7" id="KW-0408">Iron</keyword>
<dbReference type="Gene3D" id="1.10.630.10">
    <property type="entry name" value="Cytochrome P450"/>
    <property type="match status" value="1"/>
</dbReference>
<evidence type="ECO:0000313" key="10">
    <source>
        <dbReference type="EMBL" id="TKA65210.1"/>
    </source>
</evidence>
<dbReference type="PANTHER" id="PTHR24305:SF157">
    <property type="entry name" value="N-ACETYLTRYPTOPHAN 6-HYDROXYLASE IVOC-RELATED"/>
    <property type="match status" value="1"/>
</dbReference>
<dbReference type="GO" id="GO:0020037">
    <property type="term" value="F:heme binding"/>
    <property type="evidence" value="ECO:0007669"/>
    <property type="project" value="InterPro"/>
</dbReference>
<dbReference type="Pfam" id="PF00067">
    <property type="entry name" value="p450"/>
    <property type="match status" value="1"/>
</dbReference>
<evidence type="ECO:0000256" key="8">
    <source>
        <dbReference type="RuleBase" id="RU000461"/>
    </source>
</evidence>
<feature type="transmembrane region" description="Helical" evidence="9">
    <location>
        <begin position="20"/>
        <end position="41"/>
    </location>
</feature>
<feature type="non-terminal residue" evidence="10">
    <location>
        <position position="1"/>
    </location>
</feature>
<organism evidence="10 11">
    <name type="scientific">Cryomyces minteri</name>
    <dbReference type="NCBI Taxonomy" id="331657"/>
    <lineage>
        <taxon>Eukaryota</taxon>
        <taxon>Fungi</taxon>
        <taxon>Dikarya</taxon>
        <taxon>Ascomycota</taxon>
        <taxon>Pezizomycotina</taxon>
        <taxon>Dothideomycetes</taxon>
        <taxon>Dothideomycetes incertae sedis</taxon>
        <taxon>Cryomyces</taxon>
    </lineage>
</organism>
<keyword evidence="9" id="KW-0472">Membrane</keyword>
<keyword evidence="9" id="KW-1133">Transmembrane helix</keyword>
<proteinExistence type="inferred from homology"/>
<dbReference type="Proteomes" id="UP000308768">
    <property type="component" value="Unassembled WGS sequence"/>
</dbReference>
<evidence type="ECO:0000256" key="4">
    <source>
        <dbReference type="ARBA" id="ARBA00023002"/>
    </source>
</evidence>
<reference evidence="10 11" key="1">
    <citation type="submission" date="2017-03" db="EMBL/GenBank/DDBJ databases">
        <title>Genomes of endolithic fungi from Antarctica.</title>
        <authorList>
            <person name="Coleine C."/>
            <person name="Masonjones S."/>
            <person name="Stajich J.E."/>
        </authorList>
    </citation>
    <scope>NUCLEOTIDE SEQUENCE [LARGE SCALE GENOMIC DNA]</scope>
    <source>
        <strain evidence="10 11">CCFEE 5187</strain>
    </source>
</reference>
<comment type="caution">
    <text evidence="10">The sequence shown here is derived from an EMBL/GenBank/DDBJ whole genome shotgun (WGS) entry which is preliminary data.</text>
</comment>
<protein>
    <recommendedName>
        <fullName evidence="12">Trichodiene oxygenase</fullName>
    </recommendedName>
</protein>
<dbReference type="InterPro" id="IPR050121">
    <property type="entry name" value="Cytochrome_P450_monoxygenase"/>
</dbReference>
<dbReference type="AlphaFoldDB" id="A0A4U0WPE6"/>
<keyword evidence="3 7" id="KW-0479">Metal-binding</keyword>
<evidence type="ECO:0000313" key="11">
    <source>
        <dbReference type="Proteomes" id="UP000308768"/>
    </source>
</evidence>
<evidence type="ECO:0000256" key="9">
    <source>
        <dbReference type="SAM" id="Phobius"/>
    </source>
</evidence>
<dbReference type="GO" id="GO:0005506">
    <property type="term" value="F:iron ion binding"/>
    <property type="evidence" value="ECO:0007669"/>
    <property type="project" value="InterPro"/>
</dbReference>
<dbReference type="SUPFAM" id="SSF48264">
    <property type="entry name" value="Cytochrome P450"/>
    <property type="match status" value="1"/>
</dbReference>
<name>A0A4U0WPE6_9PEZI</name>
<dbReference type="GO" id="GO:0016705">
    <property type="term" value="F:oxidoreductase activity, acting on paired donors, with incorporation or reduction of molecular oxygen"/>
    <property type="evidence" value="ECO:0007669"/>
    <property type="project" value="InterPro"/>
</dbReference>
<dbReference type="PANTHER" id="PTHR24305">
    <property type="entry name" value="CYTOCHROME P450"/>
    <property type="match status" value="1"/>
</dbReference>
<keyword evidence="4 8" id="KW-0560">Oxidoreductase</keyword>
<evidence type="ECO:0000256" key="6">
    <source>
        <dbReference type="ARBA" id="ARBA00023033"/>
    </source>
</evidence>
<keyword evidence="11" id="KW-1185">Reference proteome</keyword>
<dbReference type="CDD" id="cd11062">
    <property type="entry name" value="CYP58-like"/>
    <property type="match status" value="1"/>
</dbReference>
<dbReference type="PROSITE" id="PS00086">
    <property type="entry name" value="CYTOCHROME_P450"/>
    <property type="match status" value="1"/>
</dbReference>
<feature type="binding site" description="axial binding residue" evidence="7">
    <location>
        <position position="184"/>
    </location>
    <ligand>
        <name>heme</name>
        <dbReference type="ChEBI" id="CHEBI:30413"/>
    </ligand>
    <ligandPart>
        <name>Fe</name>
        <dbReference type="ChEBI" id="CHEBI:18248"/>
    </ligandPart>
</feature>
<dbReference type="EMBL" id="NAJN01001166">
    <property type="protein sequence ID" value="TKA65210.1"/>
    <property type="molecule type" value="Genomic_DNA"/>
</dbReference>
<dbReference type="InterPro" id="IPR001128">
    <property type="entry name" value="Cyt_P450"/>
</dbReference>
<evidence type="ECO:0008006" key="12">
    <source>
        <dbReference type="Google" id="ProtNLM"/>
    </source>
</evidence>
<dbReference type="GO" id="GO:0004497">
    <property type="term" value="F:monooxygenase activity"/>
    <property type="evidence" value="ECO:0007669"/>
    <property type="project" value="UniProtKB-KW"/>
</dbReference>